<feature type="non-terminal residue" evidence="2">
    <location>
        <position position="1"/>
    </location>
</feature>
<feature type="region of interest" description="Disordered" evidence="1">
    <location>
        <begin position="92"/>
        <end position="171"/>
    </location>
</feature>
<proteinExistence type="evidence at transcript level"/>
<name>L7MCV6_RHIPC</name>
<accession>L7MCV6</accession>
<reference evidence="2" key="1">
    <citation type="submission" date="2012-11" db="EMBL/GenBank/DDBJ databases">
        <authorList>
            <person name="Lucero-Rivera Y.E."/>
            <person name="Tovar-Ramirez D."/>
        </authorList>
    </citation>
    <scope>NUCLEOTIDE SEQUENCE</scope>
    <source>
        <tissue evidence="2">Salivary gland</tissue>
    </source>
</reference>
<evidence type="ECO:0000313" key="2">
    <source>
        <dbReference type="EMBL" id="JAA61652.1"/>
    </source>
</evidence>
<organism evidence="2">
    <name type="scientific">Rhipicephalus pulchellus</name>
    <name type="common">Yellow backed tick</name>
    <name type="synonym">Dermacentor pulchellus</name>
    <dbReference type="NCBI Taxonomy" id="72859"/>
    <lineage>
        <taxon>Eukaryota</taxon>
        <taxon>Metazoa</taxon>
        <taxon>Ecdysozoa</taxon>
        <taxon>Arthropoda</taxon>
        <taxon>Chelicerata</taxon>
        <taxon>Arachnida</taxon>
        <taxon>Acari</taxon>
        <taxon>Parasitiformes</taxon>
        <taxon>Ixodida</taxon>
        <taxon>Ixodoidea</taxon>
        <taxon>Ixodidae</taxon>
        <taxon>Rhipicephalinae</taxon>
        <taxon>Rhipicephalus</taxon>
        <taxon>Rhipicephalus</taxon>
    </lineage>
</organism>
<dbReference type="AlphaFoldDB" id="L7MCV6"/>
<protein>
    <submittedName>
        <fullName evidence="2">Uncharacterized protein</fullName>
    </submittedName>
</protein>
<dbReference type="EMBL" id="GACK01003382">
    <property type="protein sequence ID" value="JAA61652.1"/>
    <property type="molecule type" value="mRNA"/>
</dbReference>
<sequence length="171" mass="18577">AFATSVFHSNLRHRTFVKPHGVSMAEGEASAAASKSPQITDSSFRKSLYALEQWPSAIETLRNQNQSPEFANMVGNLIDRTLSELEVISSLVDKQSKKQEPQGGDKGNETAPNPGPSAEKGEEPSQESSAPAENPKRPCPEEAAPQQEDAPKPPVVKKARMKYTPLRKPSV</sequence>
<reference evidence="2" key="2">
    <citation type="journal article" date="2015" name="J. Proteomics">
        <title>Sexual differences in the sialomes of the zebra tick, Rhipicephalus pulchellus.</title>
        <authorList>
            <person name="Tan A.W."/>
            <person name="Francischetti I.M."/>
            <person name="Slovak M."/>
            <person name="Kini R.M."/>
            <person name="Ribeiro J.M."/>
        </authorList>
    </citation>
    <scope>NUCLEOTIDE SEQUENCE</scope>
    <source>
        <tissue evidence="2">Salivary gland</tissue>
    </source>
</reference>
<evidence type="ECO:0000256" key="1">
    <source>
        <dbReference type="SAM" id="MobiDB-lite"/>
    </source>
</evidence>